<dbReference type="Pfam" id="PF00300">
    <property type="entry name" value="His_Phos_1"/>
    <property type="match status" value="2"/>
</dbReference>
<dbReference type="GO" id="GO:0005739">
    <property type="term" value="C:mitochondrion"/>
    <property type="evidence" value="ECO:0007669"/>
    <property type="project" value="TreeGrafter"/>
</dbReference>
<organism evidence="5">
    <name type="scientific">Hanusia phi</name>
    <dbReference type="NCBI Taxonomy" id="3032"/>
    <lineage>
        <taxon>Eukaryota</taxon>
        <taxon>Cryptophyceae</taxon>
        <taxon>Pyrenomonadales</taxon>
        <taxon>Geminigeraceae</taxon>
        <taxon>Hanusia</taxon>
    </lineage>
</organism>
<evidence type="ECO:0000256" key="1">
    <source>
        <dbReference type="ARBA" id="ARBA00006717"/>
    </source>
</evidence>
<gene>
    <name evidence="5" type="ORF">HPHI1048_LOCUS17466</name>
</gene>
<dbReference type="GO" id="GO:0004722">
    <property type="term" value="F:protein serine/threonine phosphatase activity"/>
    <property type="evidence" value="ECO:0007669"/>
    <property type="project" value="TreeGrafter"/>
</dbReference>
<dbReference type="AlphaFoldDB" id="A0A7S0HTS7"/>
<dbReference type="SMART" id="SM00855">
    <property type="entry name" value="PGAM"/>
    <property type="match status" value="1"/>
</dbReference>
<evidence type="ECO:0000313" key="5">
    <source>
        <dbReference type="EMBL" id="CAD8497030.1"/>
    </source>
</evidence>
<evidence type="ECO:0000256" key="4">
    <source>
        <dbReference type="ARBA" id="ARBA00040722"/>
    </source>
</evidence>
<dbReference type="CDD" id="cd07067">
    <property type="entry name" value="HP_PGM_like"/>
    <property type="match status" value="1"/>
</dbReference>
<dbReference type="PANTHER" id="PTHR20935:SF0">
    <property type="entry name" value="SERINE_THREONINE-PROTEIN PHOSPHATASE PGAM5, MITOCHONDRIAL"/>
    <property type="match status" value="1"/>
</dbReference>
<proteinExistence type="inferred from homology"/>
<accession>A0A7S0HTS7</accession>
<name>A0A7S0HTS7_9CRYP</name>
<keyword evidence="2" id="KW-0378">Hydrolase</keyword>
<evidence type="ECO:0000256" key="2">
    <source>
        <dbReference type="ARBA" id="ARBA00022801"/>
    </source>
</evidence>
<dbReference type="SUPFAM" id="SSF53254">
    <property type="entry name" value="Phosphoglycerate mutase-like"/>
    <property type="match status" value="1"/>
</dbReference>
<dbReference type="EMBL" id="HBEO01025974">
    <property type="protein sequence ID" value="CAD8497030.1"/>
    <property type="molecule type" value="Transcribed_RNA"/>
</dbReference>
<comment type="similarity">
    <text evidence="1">Belongs to the phosphoglycerate mutase family. BPG-dependent PGAM subfamily.</text>
</comment>
<protein>
    <recommendedName>
        <fullName evidence="3">Serine/threonine-protein phosphatase PGAM5, mitochondrial</fullName>
    </recommendedName>
    <alternativeName>
        <fullName evidence="4">Serine/threonine-protein phosphatase Pgam5, mitochondrial</fullName>
    </alternativeName>
</protein>
<evidence type="ECO:0000256" key="3">
    <source>
        <dbReference type="ARBA" id="ARBA00039765"/>
    </source>
</evidence>
<dbReference type="InterPro" id="IPR013078">
    <property type="entry name" value="His_Pase_superF_clade-1"/>
</dbReference>
<dbReference type="InterPro" id="IPR029033">
    <property type="entry name" value="His_PPase_superfam"/>
</dbReference>
<dbReference type="Gene3D" id="3.40.50.1240">
    <property type="entry name" value="Phosphoglycerate mutase-like"/>
    <property type="match status" value="1"/>
</dbReference>
<dbReference type="PANTHER" id="PTHR20935">
    <property type="entry name" value="PHOSPHOGLYCERATE MUTASE-RELATED"/>
    <property type="match status" value="1"/>
</dbReference>
<reference evidence="5" key="1">
    <citation type="submission" date="2021-01" db="EMBL/GenBank/DDBJ databases">
        <authorList>
            <person name="Corre E."/>
            <person name="Pelletier E."/>
            <person name="Niang G."/>
            <person name="Scheremetjew M."/>
            <person name="Finn R."/>
            <person name="Kale V."/>
            <person name="Holt S."/>
            <person name="Cochrane G."/>
            <person name="Meng A."/>
            <person name="Brown T."/>
            <person name="Cohen L."/>
        </authorList>
    </citation>
    <scope>NUCLEOTIDE SEQUENCE</scope>
    <source>
        <strain evidence="5">CCMP325</strain>
    </source>
</reference>
<dbReference type="GO" id="GO:0090141">
    <property type="term" value="P:positive regulation of mitochondrial fission"/>
    <property type="evidence" value="ECO:0007669"/>
    <property type="project" value="TreeGrafter"/>
</dbReference>
<sequence length="291" mass="32954">MLWNPFLRMIPGVMGRSFVQAQHITQTRKNAKRFLLGCTAAVIGAAGLQYNLKNLTAACEQKNSPKNEPELVDIQNLQKYNRNWDGRHPKEGEQKPKAIRYIILVRHGQYKDKETKDSNAVLTLKGRQQARILAQKILDTWKPTSLIVSDMTRAQQTMEILLEKLPKDIPLTTMKELREGRPCQPIPPSSSGLFQKSVVEADGARIDKAFNRIFYRAPVEQEHHSYEVVVCHANVIRYFVCKALQIPTEAWLRISLPHCSLTVIAIHPSGSVSLRTLGNTHYLPPTLITTS</sequence>
<dbReference type="InterPro" id="IPR051021">
    <property type="entry name" value="Mito_Ser/Thr_phosphatase"/>
</dbReference>